<evidence type="ECO:0000256" key="1">
    <source>
        <dbReference type="ARBA" id="ARBA00008954"/>
    </source>
</evidence>
<dbReference type="InterPro" id="IPR015421">
    <property type="entry name" value="PyrdxlP-dep_Trfase_major"/>
</dbReference>
<dbReference type="Pfam" id="PF00202">
    <property type="entry name" value="Aminotran_3"/>
    <property type="match status" value="1"/>
</dbReference>
<dbReference type="Gene3D" id="3.40.640.10">
    <property type="entry name" value="Type I PLP-dependent aspartate aminotransferase-like (Major domain)"/>
    <property type="match status" value="1"/>
</dbReference>
<dbReference type="InterPro" id="IPR005814">
    <property type="entry name" value="Aminotrans_3"/>
</dbReference>
<dbReference type="RefSeq" id="WP_090724891.1">
    <property type="nucleotide sequence ID" value="NZ_FOOU01000002.1"/>
</dbReference>
<name>A0A1I2N315_9GAMM</name>
<dbReference type="InterPro" id="IPR015422">
    <property type="entry name" value="PyrdxlP-dep_Trfase_small"/>
</dbReference>
<dbReference type="InterPro" id="IPR015424">
    <property type="entry name" value="PyrdxlP-dep_Trfase"/>
</dbReference>
<dbReference type="SUPFAM" id="SSF53383">
    <property type="entry name" value="PLP-dependent transferases"/>
    <property type="match status" value="1"/>
</dbReference>
<keyword evidence="4 5" id="KW-0663">Pyridoxal phosphate</keyword>
<protein>
    <submittedName>
        <fullName evidence="6">4-aminobutyrate---pyruvate transaminase</fullName>
    </submittedName>
</protein>
<dbReference type="Proteomes" id="UP000198623">
    <property type="component" value="Unassembled WGS sequence"/>
</dbReference>
<dbReference type="AlphaFoldDB" id="A0A1I2N315"/>
<dbReference type="CDD" id="cd00610">
    <property type="entry name" value="OAT_like"/>
    <property type="match status" value="1"/>
</dbReference>
<evidence type="ECO:0000313" key="7">
    <source>
        <dbReference type="Proteomes" id="UP000198623"/>
    </source>
</evidence>
<dbReference type="STRING" id="1045558.SAMN05216175_102275"/>
<reference evidence="7" key="1">
    <citation type="submission" date="2016-10" db="EMBL/GenBank/DDBJ databases">
        <authorList>
            <person name="Varghese N."/>
            <person name="Submissions S."/>
        </authorList>
    </citation>
    <scope>NUCLEOTIDE SEQUENCE [LARGE SCALE GENOMIC DNA]</scope>
    <source>
        <strain evidence="7">CGMCC 1.10971</strain>
    </source>
</reference>
<evidence type="ECO:0000256" key="2">
    <source>
        <dbReference type="ARBA" id="ARBA00022576"/>
    </source>
</evidence>
<proteinExistence type="inferred from homology"/>
<dbReference type="PANTHER" id="PTHR42684">
    <property type="entry name" value="ADENOSYLMETHIONINE-8-AMINO-7-OXONONANOATE AMINOTRANSFERASE"/>
    <property type="match status" value="1"/>
</dbReference>
<gene>
    <name evidence="6" type="ORF">SAMN05216175_102275</name>
</gene>
<dbReference type="Gene3D" id="3.90.1150.10">
    <property type="entry name" value="Aspartate Aminotransferase, domain 1"/>
    <property type="match status" value="1"/>
</dbReference>
<dbReference type="NCBIfam" id="NF004767">
    <property type="entry name" value="PRK06105.1"/>
    <property type="match status" value="1"/>
</dbReference>
<keyword evidence="6" id="KW-0670">Pyruvate</keyword>
<keyword evidence="7" id="KW-1185">Reference proteome</keyword>
<dbReference type="EMBL" id="FOOU01000002">
    <property type="protein sequence ID" value="SFF98295.1"/>
    <property type="molecule type" value="Genomic_DNA"/>
</dbReference>
<dbReference type="PIRSF" id="PIRSF000521">
    <property type="entry name" value="Transaminase_4ab_Lys_Orn"/>
    <property type="match status" value="1"/>
</dbReference>
<evidence type="ECO:0000313" key="6">
    <source>
        <dbReference type="EMBL" id="SFF98295.1"/>
    </source>
</evidence>
<evidence type="ECO:0000256" key="5">
    <source>
        <dbReference type="RuleBase" id="RU003560"/>
    </source>
</evidence>
<keyword evidence="3" id="KW-0808">Transferase</keyword>
<dbReference type="OrthoDB" id="9801052at2"/>
<dbReference type="PANTHER" id="PTHR42684:SF3">
    <property type="entry name" value="ADENOSYLMETHIONINE-8-AMINO-7-OXONONANOATE AMINOTRANSFERASE"/>
    <property type="match status" value="1"/>
</dbReference>
<dbReference type="FunFam" id="3.40.640.10:FF:000014">
    <property type="entry name" value="Adenosylmethionine-8-amino-7-oxononanoate aminotransferase, probable"/>
    <property type="match status" value="1"/>
</dbReference>
<dbReference type="GO" id="GO:0030170">
    <property type="term" value="F:pyridoxal phosphate binding"/>
    <property type="evidence" value="ECO:0007669"/>
    <property type="project" value="InterPro"/>
</dbReference>
<sequence length="457" mass="50059">MSQIIYPTTNFKATQTLTIERGEGAYVYDNNGKKYLEALAGLWCTSLGYNNRELIETASEQMSKLSFSHMFGGKTHQVGMDLAEKLSAMVPVENAKVFFGNSGSDANDTHIKMLRYYFNAIGKPEKFKIIARERSYHGVTVAAASLTGLPPNHTHFDLPFEALGVLRTDAPHYYRGALPNETEQQFVDRITNNLEQLILQEGADTIAAFIAEPITGASGVIVPPEGYYEKVQAILNKYGILFWADEVITGFGRTGNDFGCTTMGIKKPAMMTLAKQLSSAYMPISASVIRGDMYEAMIEQSASVGVFGHGYTYSGHPVACAVALKTLEIYERDHMFARAAVLGEYMQKRLREFCEHPLVGEVRGKGMIAAVELVANKQTGQAFNGGVVGAFAQQACQNHGMITRAVAGSSIAFCPPLIVTEAQIDEMVEIFSKALDETYLFVKKEGLLVKQEGLLVS</sequence>
<evidence type="ECO:0000256" key="4">
    <source>
        <dbReference type="ARBA" id="ARBA00022898"/>
    </source>
</evidence>
<organism evidence="6 7">
    <name type="scientific">Neptunomonas qingdaonensis</name>
    <dbReference type="NCBI Taxonomy" id="1045558"/>
    <lineage>
        <taxon>Bacteria</taxon>
        <taxon>Pseudomonadati</taxon>
        <taxon>Pseudomonadota</taxon>
        <taxon>Gammaproteobacteria</taxon>
        <taxon>Oceanospirillales</taxon>
        <taxon>Oceanospirillaceae</taxon>
        <taxon>Neptunomonas</taxon>
    </lineage>
</organism>
<dbReference type="GO" id="GO:0009102">
    <property type="term" value="P:biotin biosynthetic process"/>
    <property type="evidence" value="ECO:0007669"/>
    <property type="project" value="TreeGrafter"/>
</dbReference>
<evidence type="ECO:0000256" key="3">
    <source>
        <dbReference type="ARBA" id="ARBA00022679"/>
    </source>
</evidence>
<comment type="similarity">
    <text evidence="1 5">Belongs to the class-III pyridoxal-phosphate-dependent aminotransferase family.</text>
</comment>
<accession>A0A1I2N315</accession>
<keyword evidence="2" id="KW-0032">Aminotransferase</keyword>
<dbReference type="GO" id="GO:0004015">
    <property type="term" value="F:adenosylmethionine-8-amino-7-oxononanoate transaminase activity"/>
    <property type="evidence" value="ECO:0007669"/>
    <property type="project" value="TreeGrafter"/>
</dbReference>
<dbReference type="GO" id="GO:0009448">
    <property type="term" value="P:gamma-aminobutyric acid metabolic process"/>
    <property type="evidence" value="ECO:0007669"/>
    <property type="project" value="TreeGrafter"/>
</dbReference>